<feature type="transmembrane region" description="Helical" evidence="2">
    <location>
        <begin position="741"/>
        <end position="767"/>
    </location>
</feature>
<feature type="compositionally biased region" description="Polar residues" evidence="1">
    <location>
        <begin position="644"/>
        <end position="667"/>
    </location>
</feature>
<proteinExistence type="predicted"/>
<dbReference type="Pfam" id="PF03134">
    <property type="entry name" value="TB2_DP1_HVA22"/>
    <property type="match status" value="1"/>
</dbReference>
<dbReference type="AlphaFoldDB" id="A0A4S4LIM9"/>
<keyword evidence="3" id="KW-0732">Signal</keyword>
<organism evidence="4 5">
    <name type="scientific">Phellinidium pouzarii</name>
    <dbReference type="NCBI Taxonomy" id="167371"/>
    <lineage>
        <taxon>Eukaryota</taxon>
        <taxon>Fungi</taxon>
        <taxon>Dikarya</taxon>
        <taxon>Basidiomycota</taxon>
        <taxon>Agaricomycotina</taxon>
        <taxon>Agaricomycetes</taxon>
        <taxon>Hymenochaetales</taxon>
        <taxon>Hymenochaetaceae</taxon>
        <taxon>Phellinidium</taxon>
    </lineage>
</organism>
<feature type="compositionally biased region" description="Basic and acidic residues" evidence="1">
    <location>
        <begin position="396"/>
        <end position="408"/>
    </location>
</feature>
<feature type="region of interest" description="Disordered" evidence="1">
    <location>
        <begin position="164"/>
        <end position="310"/>
    </location>
</feature>
<gene>
    <name evidence="4" type="ORF">EW145_g324</name>
</gene>
<feature type="compositionally biased region" description="Basic and acidic residues" evidence="1">
    <location>
        <begin position="236"/>
        <end position="253"/>
    </location>
</feature>
<evidence type="ECO:0000313" key="4">
    <source>
        <dbReference type="EMBL" id="THH11896.1"/>
    </source>
</evidence>
<feature type="compositionally biased region" description="Low complexity" evidence="1">
    <location>
        <begin position="359"/>
        <end position="375"/>
    </location>
</feature>
<keyword evidence="5" id="KW-1185">Reference proteome</keyword>
<dbReference type="OrthoDB" id="434647at2759"/>
<dbReference type="InterPro" id="IPR004345">
    <property type="entry name" value="TB2_DP1_HVA22"/>
</dbReference>
<name>A0A4S4LIM9_9AGAM</name>
<feature type="compositionally biased region" description="Acidic residues" evidence="1">
    <location>
        <begin position="409"/>
        <end position="435"/>
    </location>
</feature>
<feature type="signal peptide" evidence="3">
    <location>
        <begin position="1"/>
        <end position="20"/>
    </location>
</feature>
<evidence type="ECO:0008006" key="6">
    <source>
        <dbReference type="Google" id="ProtNLM"/>
    </source>
</evidence>
<comment type="caution">
    <text evidence="4">The sequence shown here is derived from an EMBL/GenBank/DDBJ whole genome shotgun (WGS) entry which is preliminary data.</text>
</comment>
<accession>A0A4S4LIM9</accession>
<dbReference type="EMBL" id="SGPK01000006">
    <property type="protein sequence ID" value="THH11896.1"/>
    <property type="molecule type" value="Genomic_DNA"/>
</dbReference>
<evidence type="ECO:0000313" key="5">
    <source>
        <dbReference type="Proteomes" id="UP000308199"/>
    </source>
</evidence>
<dbReference type="Proteomes" id="UP000308199">
    <property type="component" value="Unassembled WGS sequence"/>
</dbReference>
<feature type="region of interest" description="Disordered" evidence="1">
    <location>
        <begin position="348"/>
        <end position="471"/>
    </location>
</feature>
<feature type="chain" id="PRO_5020759978" description="Brl1/Brr6 domain-containing protein" evidence="3">
    <location>
        <begin position="21"/>
        <end position="998"/>
    </location>
</feature>
<feature type="compositionally biased region" description="Low complexity" evidence="1">
    <location>
        <begin position="522"/>
        <end position="537"/>
    </location>
</feature>
<reference evidence="4 5" key="1">
    <citation type="submission" date="2019-02" db="EMBL/GenBank/DDBJ databases">
        <title>Genome sequencing of the rare red list fungi Phellinidium pouzarii.</title>
        <authorList>
            <person name="Buettner E."/>
            <person name="Kellner H."/>
        </authorList>
    </citation>
    <scope>NUCLEOTIDE SEQUENCE [LARGE SCALE GENOMIC DNA]</scope>
    <source>
        <strain evidence="4 5">DSM 108285</strain>
    </source>
</reference>
<protein>
    <recommendedName>
        <fullName evidence="6">Brl1/Brr6 domain-containing protein</fullName>
    </recommendedName>
</protein>
<feature type="region of interest" description="Disordered" evidence="1">
    <location>
        <begin position="505"/>
        <end position="607"/>
    </location>
</feature>
<feature type="region of interest" description="Disordered" evidence="1">
    <location>
        <begin position="636"/>
        <end position="680"/>
    </location>
</feature>
<evidence type="ECO:0000256" key="3">
    <source>
        <dbReference type="SAM" id="SignalP"/>
    </source>
</evidence>
<evidence type="ECO:0000256" key="1">
    <source>
        <dbReference type="SAM" id="MobiDB-lite"/>
    </source>
</evidence>
<evidence type="ECO:0000256" key="2">
    <source>
        <dbReference type="SAM" id="Phobius"/>
    </source>
</evidence>
<sequence length="998" mass="110239">MPLVVPLLRFLLLFLNVFETFKTLKPPQRSARTGERTVRALSQRKRDMKGCMAIWLVWCSYSVMEGFADNTIGILMPFYNEIKAVIYLFQILTRARGAEPIYLHVMRPLVKPYVATLDWALELIQMVGDFVMLILSLPFSTFSAWWKPATKNVDAPGPEEFIAKQQSERAPKSRIPSNGSTVDLRKRGSRHASNGLAVQNAAAGPSKIARLNGFPHSKSDATANQKHKVWRPPADAYEHDENYERPQYDRRVVSDSAASTRPPEVESSIPPVAVPNEAGGHYQPQTEEWRRHPQDDAFPKSSDGLPSVDSRPEIEEWRQYPPFPSAYPVTPQVVARTIGAVPSNQRQSALDAVAEQEHYMQQQQQQPEPQLFIPQLREQRVRAKAPGGSGDITQTNEERIDYTERAKEVDEDVSMEVDEAKDETDMDEEDDDDDFNVTLRTPSHLRTKQYSQTRTRSRSSSRSSSPTDYQGTVRATKLLLVEDRDQMEVTPSLFLTVPANARRRANSNNTLSSMRATRTDSDAGSLTTASAASSTRTMSREPSMLSGAPSLASRTSSGRMSGDDVSDTNSVAGVKRPWPAVDNKVKVGDKNRPVKKSNVRPASRELQENIGKTSRVRPLSVRPSPGSIKAGLKLVAKGDRRKPSTMSTTEASDTLDSADETSTTSGITLPAKKRKVKKGEGATGRLDRLGYALAQIPEEKSADPEIKTKMTNVSSLPNDTEYQGQGQTFLQKLNVVFHGHVALISTFALCFILTTVVFASVSVYVCIRRMKSSYDDLEAAGALFTEQAHVQINSCSDLSLSNTCLSDCLCKSNLYKHSSITPRSWINTPMPVLRVDVDLDSDSDIKCESQYLSSPVPFLAPSTPIPPPAYSSPDLLPRSVSPLPAYSTIFPHPTPYAHHMLLTNPSASSPLDEIALEIYLARLRWEAARTSSVTAPCVLAAGTLAMTVALPTPPPLVTAMRNERNQTYHVDHMRDTPISLSQPDAVRTGPYALGLGFL</sequence>
<keyword evidence="2" id="KW-1133">Transmembrane helix</keyword>
<feature type="compositionally biased region" description="Basic and acidic residues" evidence="1">
    <location>
        <begin position="287"/>
        <end position="298"/>
    </location>
</feature>
<keyword evidence="2" id="KW-0472">Membrane</keyword>
<keyword evidence="2" id="KW-0812">Transmembrane</keyword>
<feature type="compositionally biased region" description="Basic and acidic residues" evidence="1">
    <location>
        <begin position="583"/>
        <end position="592"/>
    </location>
</feature>